<evidence type="ECO:0000256" key="3">
    <source>
        <dbReference type="ARBA" id="ARBA00022837"/>
    </source>
</evidence>
<feature type="compositionally biased region" description="Polar residues" evidence="6">
    <location>
        <begin position="1524"/>
        <end position="1534"/>
    </location>
</feature>
<dbReference type="Pfam" id="PF00996">
    <property type="entry name" value="GDI"/>
    <property type="match status" value="1"/>
</dbReference>
<dbReference type="Pfam" id="PF00400">
    <property type="entry name" value="WD40"/>
    <property type="match status" value="1"/>
</dbReference>
<dbReference type="PANTHER" id="PTHR44324">
    <property type="entry name" value="WD40 REPEAT DOMAIN 95"/>
    <property type="match status" value="1"/>
</dbReference>
<dbReference type="InterPro" id="IPR002048">
    <property type="entry name" value="EF_hand_dom"/>
</dbReference>
<evidence type="ECO:0000256" key="1">
    <source>
        <dbReference type="ARBA" id="ARBA00005593"/>
    </source>
</evidence>
<keyword evidence="5" id="KW-0853">WD repeat</keyword>
<dbReference type="GO" id="GO:0007264">
    <property type="term" value="P:small GTPase-mediated signal transduction"/>
    <property type="evidence" value="ECO:0007669"/>
    <property type="project" value="InterPro"/>
</dbReference>
<feature type="region of interest" description="Disordered" evidence="6">
    <location>
        <begin position="1168"/>
        <end position="1208"/>
    </location>
</feature>
<dbReference type="EMBL" id="VLTN01000036">
    <property type="protein sequence ID" value="KAA0150175.1"/>
    <property type="molecule type" value="Genomic_DNA"/>
</dbReference>
<dbReference type="InterPro" id="IPR018247">
    <property type="entry name" value="EF_Hand_1_Ca_BS"/>
</dbReference>
<dbReference type="Gene3D" id="2.130.10.10">
    <property type="entry name" value="YVTN repeat-like/Quinoprotein amine dehydrogenase"/>
    <property type="match status" value="2"/>
</dbReference>
<evidence type="ECO:0000256" key="2">
    <source>
        <dbReference type="ARBA" id="ARBA00022737"/>
    </source>
</evidence>
<dbReference type="PRINTS" id="PR00891">
    <property type="entry name" value="RABGDIREP"/>
</dbReference>
<gene>
    <name evidence="8" type="ORF">FNF29_05415</name>
</gene>
<dbReference type="InterPro" id="IPR011992">
    <property type="entry name" value="EF-hand-dom_pair"/>
</dbReference>
<dbReference type="SMART" id="SM00054">
    <property type="entry name" value="EFh"/>
    <property type="match status" value="4"/>
</dbReference>
<dbReference type="PROSITE" id="PS50222">
    <property type="entry name" value="EF_HAND_2"/>
    <property type="match status" value="3"/>
</dbReference>
<dbReference type="Proteomes" id="UP000323011">
    <property type="component" value="Unassembled WGS sequence"/>
</dbReference>
<dbReference type="InterPro" id="IPR011047">
    <property type="entry name" value="Quinoprotein_ADH-like_sf"/>
</dbReference>
<protein>
    <recommendedName>
        <fullName evidence="7">EF-hand domain-containing protein</fullName>
    </recommendedName>
</protein>
<evidence type="ECO:0000259" key="7">
    <source>
        <dbReference type="PROSITE" id="PS50222"/>
    </source>
</evidence>
<comment type="caution">
    <text evidence="8">The sequence shown here is derived from an EMBL/GenBank/DDBJ whole genome shotgun (WGS) entry which is preliminary data.</text>
</comment>
<feature type="domain" description="EF-hand" evidence="7">
    <location>
        <begin position="2317"/>
        <end position="2352"/>
    </location>
</feature>
<dbReference type="SMART" id="SM00320">
    <property type="entry name" value="WD40"/>
    <property type="match status" value="7"/>
</dbReference>
<dbReference type="InterPro" id="IPR051242">
    <property type="entry name" value="WD-EF-hand_domain"/>
</dbReference>
<dbReference type="PANTHER" id="PTHR44324:SF4">
    <property type="entry name" value="WD40 REPEAT DOMAIN 95"/>
    <property type="match status" value="1"/>
</dbReference>
<evidence type="ECO:0000313" key="9">
    <source>
        <dbReference type="Proteomes" id="UP000323011"/>
    </source>
</evidence>
<feature type="compositionally biased region" description="Pro residues" evidence="6">
    <location>
        <begin position="2505"/>
        <end position="2517"/>
    </location>
</feature>
<dbReference type="SUPFAM" id="SSF47473">
    <property type="entry name" value="EF-hand"/>
    <property type="match status" value="2"/>
</dbReference>
<dbReference type="Gene3D" id="3.50.50.60">
    <property type="entry name" value="FAD/NAD(P)-binding domain"/>
    <property type="match status" value="2"/>
</dbReference>
<evidence type="ECO:0000256" key="4">
    <source>
        <dbReference type="ARBA" id="ARBA00022946"/>
    </source>
</evidence>
<feature type="region of interest" description="Disordered" evidence="6">
    <location>
        <begin position="160"/>
        <end position="207"/>
    </location>
</feature>
<feature type="region of interest" description="Disordered" evidence="6">
    <location>
        <begin position="1416"/>
        <end position="1445"/>
    </location>
</feature>
<evidence type="ECO:0000256" key="5">
    <source>
        <dbReference type="PROSITE-ProRule" id="PRU00221"/>
    </source>
</evidence>
<feature type="compositionally biased region" description="Low complexity" evidence="6">
    <location>
        <begin position="160"/>
        <end position="172"/>
    </location>
</feature>
<dbReference type="GO" id="GO:0005509">
    <property type="term" value="F:calcium ion binding"/>
    <property type="evidence" value="ECO:0007669"/>
    <property type="project" value="InterPro"/>
</dbReference>
<dbReference type="GO" id="GO:0005092">
    <property type="term" value="F:GDP-dissociation inhibitor activity"/>
    <property type="evidence" value="ECO:0007669"/>
    <property type="project" value="InterPro"/>
</dbReference>
<feature type="region of interest" description="Disordered" evidence="6">
    <location>
        <begin position="1962"/>
        <end position="1985"/>
    </location>
</feature>
<feature type="region of interest" description="Disordered" evidence="6">
    <location>
        <begin position="279"/>
        <end position="298"/>
    </location>
</feature>
<feature type="region of interest" description="Disordered" evidence="6">
    <location>
        <begin position="1304"/>
        <end position="1340"/>
    </location>
</feature>
<feature type="compositionally biased region" description="Polar residues" evidence="6">
    <location>
        <begin position="1876"/>
        <end position="1889"/>
    </location>
</feature>
<dbReference type="SUPFAM" id="SSF117289">
    <property type="entry name" value="Nucleoporin domain"/>
    <property type="match status" value="1"/>
</dbReference>
<organism evidence="8 9">
    <name type="scientific">Cafeteria roenbergensis</name>
    <name type="common">Marine flagellate</name>
    <dbReference type="NCBI Taxonomy" id="33653"/>
    <lineage>
        <taxon>Eukaryota</taxon>
        <taxon>Sar</taxon>
        <taxon>Stramenopiles</taxon>
        <taxon>Bigyra</taxon>
        <taxon>Opalozoa</taxon>
        <taxon>Bicosoecida</taxon>
        <taxon>Cafeteriaceae</taxon>
        <taxon>Cafeteria</taxon>
    </lineage>
</organism>
<keyword evidence="2" id="KW-0677">Repeat</keyword>
<keyword evidence="9" id="KW-1185">Reference proteome</keyword>
<evidence type="ECO:0000256" key="6">
    <source>
        <dbReference type="SAM" id="MobiDB-lite"/>
    </source>
</evidence>
<proteinExistence type="inferred from homology"/>
<feature type="compositionally biased region" description="Basic and acidic residues" evidence="6">
    <location>
        <begin position="1313"/>
        <end position="1325"/>
    </location>
</feature>
<feature type="compositionally biased region" description="Low complexity" evidence="6">
    <location>
        <begin position="429"/>
        <end position="450"/>
    </location>
</feature>
<dbReference type="PROSITE" id="PS00018">
    <property type="entry name" value="EF_HAND_1"/>
    <property type="match status" value="2"/>
</dbReference>
<feature type="domain" description="EF-hand" evidence="7">
    <location>
        <begin position="599"/>
        <end position="634"/>
    </location>
</feature>
<dbReference type="PROSITE" id="PS50082">
    <property type="entry name" value="WD_REPEATS_2"/>
    <property type="match status" value="1"/>
</dbReference>
<feature type="region of interest" description="Disordered" evidence="6">
    <location>
        <begin position="429"/>
        <end position="452"/>
    </location>
</feature>
<name>A0A5A8CB72_CAFRO</name>
<dbReference type="InterPro" id="IPR036188">
    <property type="entry name" value="FAD/NAD-bd_sf"/>
</dbReference>
<dbReference type="CDD" id="cd00051">
    <property type="entry name" value="EFh"/>
    <property type="match status" value="1"/>
</dbReference>
<dbReference type="SUPFAM" id="SSF51905">
    <property type="entry name" value="FAD/NAD(P)-binding domain"/>
    <property type="match status" value="1"/>
</dbReference>
<dbReference type="InterPro" id="IPR001680">
    <property type="entry name" value="WD40_rpt"/>
</dbReference>
<feature type="domain" description="EF-hand" evidence="7">
    <location>
        <begin position="2421"/>
        <end position="2456"/>
    </location>
</feature>
<dbReference type="SUPFAM" id="SSF50998">
    <property type="entry name" value="Quinoprotein alcohol dehydrogenase-like"/>
    <property type="match status" value="1"/>
</dbReference>
<dbReference type="Gene3D" id="1.10.238.10">
    <property type="entry name" value="EF-hand"/>
    <property type="match status" value="2"/>
</dbReference>
<reference evidence="8 9" key="1">
    <citation type="submission" date="2019-07" db="EMBL/GenBank/DDBJ databases">
        <title>Genomes of Cafeteria roenbergensis.</title>
        <authorList>
            <person name="Fischer M.G."/>
            <person name="Hackl T."/>
            <person name="Roman M."/>
        </authorList>
    </citation>
    <scope>NUCLEOTIDE SEQUENCE [LARGE SCALE GENOMIC DNA]</scope>
    <source>
        <strain evidence="8 9">BVI</strain>
    </source>
</reference>
<evidence type="ECO:0000313" key="8">
    <source>
        <dbReference type="EMBL" id="KAA0150175.1"/>
    </source>
</evidence>
<dbReference type="Pfam" id="PF13202">
    <property type="entry name" value="EF-hand_5"/>
    <property type="match status" value="2"/>
</dbReference>
<feature type="region of interest" description="Disordered" evidence="6">
    <location>
        <begin position="1515"/>
        <end position="1542"/>
    </location>
</feature>
<comment type="similarity">
    <text evidence="1">Belongs to the Rab GDI family.</text>
</comment>
<feature type="compositionally biased region" description="Low complexity" evidence="6">
    <location>
        <begin position="2163"/>
        <end position="2174"/>
    </location>
</feature>
<keyword evidence="4" id="KW-0809">Transit peptide</keyword>
<keyword evidence="3" id="KW-0106">Calcium</keyword>
<feature type="repeat" description="WD" evidence="5">
    <location>
        <begin position="1070"/>
        <end position="1112"/>
    </location>
</feature>
<accession>A0A5A8CB72</accession>
<feature type="region of interest" description="Disordered" evidence="6">
    <location>
        <begin position="2137"/>
        <end position="2215"/>
    </location>
</feature>
<sequence length="2526" mass="266290">MEDPFAEPFDVALVGTGLSESIIAAASAMAGLRVVQVDANDYYGELAASMTLEEVRAFIASHESAAQHRTAGSAPDPSLARSDWRVVAACEWQPPSPALSGNAGVKLVRGFVVSLSSGNLLSRGTVIDWLVRGKLASYASFFTLQGVAVATSFPPRLPPAKTTDAAATPQPASRTAGTDGTNAADGDVPCAASTAPPPVRAEAASADAAAAATGGEAWCRRIPGGKADIMTDSSIGLWDKRALGRLFAALVDVAHTSSGGETATHNESMLSAGRALYRPQNKPASAPDKSGAPGGAPDGVSAAEWLVARQPAGAGLTTSTAQLLLLGTAGASHAADVSPGEQAVPADPSARAVGPVAALPAHFAANRLAQQFFSVGRHAPGIAHVVCEYGQAELPQVFCRAAAVSGSIFILRQRTLECEAAEAPAAEAPAAEAPAAEAPAAEAPVAEAPADSPALPPVRFRVVTEHGTARCRAVVASAGHAEPPAEWTVTGTVDPSADTSEQVLVVGQAVAFVDSAASATAVASNALEGRGAKADFFTTSRDPGSALMGFLSGKRMVSLYEAFRSAFIARGEGLSLHEFAQAVACSLPQEAIETLGEEGIAFEVVALFSAIDVNGDGSLDWEEFVMFVVEQGMANGVARIPPPTFTYEFSTTFRDRATSPGAPGVVSFCRLDKDLGTGERTGSPLLECFLCVENKSRAIRMLSPSLKVLSEVSIDEALLVTGEARSAITVESACFAPEKSLLLALLSDHSVAFWSWTPRHCVYAGHIGRGIGMPTAIAFSALPPLVLIGTAEGRLRGYDPSNKSMLLNLAAHPGCPITVVVPLRGYEPSCVVTAAVDRSLLNWDLEGEKLRTAYDTKGNLISFVAWHSPTWRVFAATSGAAHEVLVYEVHERRPLARISGHTCDVVDIAFVRVSETDRIVTVDERCNIRVWDASDAGLGIVRQLLSFSPGTLSEVRARSMSVVAGSRDLIVASRRLSRFTFSADLNTGSPVAVLFNRDFTRFVSVAGRAVSTWDAPSGAKLAEYKHALPADATCACWDDRCRKLIVGTSAGSVAVVNPQAGVVMKCTRAGDEHRGAVSAVVFTNTGARVIITAGWDRTVRVFDESDIDQIRMLRVVTDATLGDPTAVAVSPAASSIAVGDAAGLVRFFDFETMEPQGEIDSSAMLDAPADAASECSHRPASQVGSLGSEGHESSRAQSSRSGGLPAAGAATLAGADPSVCFVAFVADRPICAVVNSAGSVQLWGMPHVRGLRRYTPLCAWTHMHQSVGTAPAAAGPEGAPSAHGWDAKLGVPTSRTVDTIEDAAAEGGSFDEESARRRARPHPEPSFRLAAQTSEDAKEERRNIVRKLPKGVPLGTLLAKLAPGELAKLRKRTTVRAAIDDPDKRWWEHSEFRNDPAVSRIVSQVLARNRTLMLDDEAASESSDSDEGYNPAARQRSADQAMWRPKPAARSPAILYFGDKRRSAAAQRGVLSPLATARVEVPTSFSACACGTGDWADAPREQGPAWRVLPESQGCGIGQRRADSASTEASQTQPHESEPGLDPLQLIIGSEEGLLLCVDLAACVASSGLQALPHSSQRRHAANFTPIKRCSAKGWGTERRPVEHYPRCRGAAPTLVSCAMIDLPPQLLAGAAPEPGESLGSPARTSGAAAQQTHFSLVCVSPVGSRVAQPAAVLGVRGGRVLVASPRGSLLGEMDRPAKVDLADAEGAPGFSRVPWRLRLDMATEISLRATEAAVAVGPVDPDAPGTDDLEAHRAHLLALAPVDGAGTGGASQEDSGSFFLTAVEGPLGDGERGRVASRPSVGDPTSGSGLGSRTLEEPSLSDASLASRLVVPPSPMRKQLAASPRASRGDGVSNFRRAAPSTLRRTAQEALSAAANKQSSSTAGMTGSQIRAAKLPVVTGADEDTDAMLREAAEEHARSSSKYLPLTMKDKLELKQEALILRDGKPLAGEPPTGALIKAMHARRQAMQRTSSPQDSDGSGDDAELVAGSLVSGASSKMGLAAAAARIDRYIASETVVLPRLPLAGTAHVVEVHERLMEQAPQRMRDAYKSLAGEHRRHDAAKPGMARKRMLERAARADDGEGGVSSFLRERLGSRIRRAGDSIARDASCPSPGDDDPRLAQRLARRVSVAEELEGPVADFRRERKPSQASSRLPPRRESGDTTSTARATPSARQRIPSSQAAGAHPFPPSLLAPGAPNRPTETEQELPASARAEREAALQTLLGAVRSSRRRIDAYQLTQELAPLTHVPKGAVSEALKKASRQRPASLAASLRRRAMTKARLDGYDPRLGRRGAGRAGAGDCPEVMPARFGPYSTLEVIRIRQLFEAVDADSTGVISLEQLCNHPDWGASHGQDRLANLYEVMEQERSGDVTLSELFTIMFPLANRAMISRMVRVTASHKAVSLRPKKETPLEDSTVTEAHLLEIKAIFNSIDENRDGELSMAEIREAFKEKRKAAKESLGMRALESVIARYDADDNKGLDLEEFAELMMDAWVRPTAPETDDPAPPAPTKPPPLGRPAQGRRGK</sequence>
<feature type="region of interest" description="Disordered" evidence="6">
    <location>
        <begin position="2495"/>
        <end position="2526"/>
    </location>
</feature>
<dbReference type="InterPro" id="IPR015943">
    <property type="entry name" value="WD40/YVTN_repeat-like_dom_sf"/>
</dbReference>
<feature type="region of interest" description="Disordered" evidence="6">
    <location>
        <begin position="1782"/>
        <end position="1889"/>
    </location>
</feature>
<feature type="compositionally biased region" description="Acidic residues" evidence="6">
    <location>
        <begin position="1416"/>
        <end position="1427"/>
    </location>
</feature>
<dbReference type="InterPro" id="IPR018203">
    <property type="entry name" value="GDP_dissociation_inhibitor"/>
</dbReference>